<proteinExistence type="predicted"/>
<name>A0A842IAL7_9RHOB</name>
<comment type="caution">
    <text evidence="2">The sequence shown here is derived from an EMBL/GenBank/DDBJ whole genome shotgun (WGS) entry which is preliminary data.</text>
</comment>
<accession>A0A842IAL7</accession>
<protein>
    <submittedName>
        <fullName evidence="2">Uncharacterized protein</fullName>
    </submittedName>
</protein>
<dbReference type="AlphaFoldDB" id="A0A842IAL7"/>
<organism evidence="2 3">
    <name type="scientific">Paragemmobacter straminiformis</name>
    <dbReference type="NCBI Taxonomy" id="2045119"/>
    <lineage>
        <taxon>Bacteria</taxon>
        <taxon>Pseudomonadati</taxon>
        <taxon>Pseudomonadota</taxon>
        <taxon>Alphaproteobacteria</taxon>
        <taxon>Rhodobacterales</taxon>
        <taxon>Paracoccaceae</taxon>
        <taxon>Paragemmobacter</taxon>
    </lineage>
</organism>
<gene>
    <name evidence="2" type="ORF">H7F16_14115</name>
</gene>
<keyword evidence="3" id="KW-1185">Reference proteome</keyword>
<feature type="region of interest" description="Disordered" evidence="1">
    <location>
        <begin position="21"/>
        <end position="45"/>
    </location>
</feature>
<evidence type="ECO:0000313" key="2">
    <source>
        <dbReference type="EMBL" id="MBC2836651.1"/>
    </source>
</evidence>
<dbReference type="EMBL" id="JACLQD010000004">
    <property type="protein sequence ID" value="MBC2836651.1"/>
    <property type="molecule type" value="Genomic_DNA"/>
</dbReference>
<reference evidence="2 3" key="1">
    <citation type="journal article" date="2017" name="Int. J. Syst. Evol. Microbiol.">
        <title>Gemmobacter straminiformis sp. nov., isolated from an artificial fountain.</title>
        <authorList>
            <person name="Kang J.Y."/>
            <person name="Kim M.J."/>
            <person name="Chun J."/>
            <person name="Son K.P."/>
            <person name="Jahng K.Y."/>
        </authorList>
    </citation>
    <scope>NUCLEOTIDE SEQUENCE [LARGE SCALE GENOMIC DNA]</scope>
    <source>
        <strain evidence="2 3">CAM-8</strain>
    </source>
</reference>
<dbReference type="Proteomes" id="UP000555411">
    <property type="component" value="Unassembled WGS sequence"/>
</dbReference>
<evidence type="ECO:0000313" key="3">
    <source>
        <dbReference type="Proteomes" id="UP000555411"/>
    </source>
</evidence>
<sequence>MSEPMSSVEIEDVLSSIRRLVSDEHRPQARQQPAAPLAEPSPVPAADKLLLTPALRIVPDADSYTPEDAAPAIELAAQSPAFHSIRHAEPAEAAEPVPEAAFIAVEDDDVPEPSVVAAFAAAPGDSYDDDGAAAPLDIVVPEGAFDAAEAAEAPGVSQPEPEASVEDWADAAEAAVRAELEDDTITDAYAHFLDDAPEAGTIDEEALRELVREIIREELQGTLGERITRNVRKLVRAEVARALAVRDFE</sequence>
<evidence type="ECO:0000256" key="1">
    <source>
        <dbReference type="SAM" id="MobiDB-lite"/>
    </source>
</evidence>
<dbReference type="RefSeq" id="WP_185798269.1">
    <property type="nucleotide sequence ID" value="NZ_JACLQD010000004.1"/>
</dbReference>